<keyword evidence="1" id="KW-1133">Transmembrane helix</keyword>
<accession>A0ABT4W7Z2</accession>
<reference evidence="2 3" key="1">
    <citation type="journal article" date="2023" name="Chemosphere">
        <title>Whole genome analysis of Flavobacterium aziz-sancarii sp. nov., isolated from Ardley Island (Antarctica), revealed a rich resistome and bioremediation potential.</title>
        <authorList>
            <person name="Otur C."/>
            <person name="Okay S."/>
            <person name="Kurt-Kizildogan A."/>
        </authorList>
    </citation>
    <scope>NUCLEOTIDE SEQUENCE [LARGE SCALE GENOMIC DNA]</scope>
    <source>
        <strain evidence="2 3">AC</strain>
    </source>
</reference>
<sequence>MKIDIVTTNAKVLNDKIFKAVGKELETWEARNVAHTGKRFITPIAQQYADVVILHFEVNDNNDRLRVTPHYWEGKDEPTDALFAIVMGMFTAAILTHFSDDFSKLETTT</sequence>
<keyword evidence="1" id="KW-0472">Membrane</keyword>
<gene>
    <name evidence="2" type="ORF">NJT12_03405</name>
</gene>
<organism evidence="2 3">
    <name type="scientific">Flavobacterium azizsancarii</name>
    <dbReference type="NCBI Taxonomy" id="2961580"/>
    <lineage>
        <taxon>Bacteria</taxon>
        <taxon>Pseudomonadati</taxon>
        <taxon>Bacteroidota</taxon>
        <taxon>Flavobacteriia</taxon>
        <taxon>Flavobacteriales</taxon>
        <taxon>Flavobacteriaceae</taxon>
        <taxon>Flavobacterium</taxon>
    </lineage>
</organism>
<dbReference type="EMBL" id="JAMZNK010000004">
    <property type="protein sequence ID" value="MDA6068658.1"/>
    <property type="molecule type" value="Genomic_DNA"/>
</dbReference>
<keyword evidence="3" id="KW-1185">Reference proteome</keyword>
<name>A0ABT4W7Z2_9FLAO</name>
<dbReference type="Proteomes" id="UP001212170">
    <property type="component" value="Unassembled WGS sequence"/>
</dbReference>
<evidence type="ECO:0000313" key="3">
    <source>
        <dbReference type="Proteomes" id="UP001212170"/>
    </source>
</evidence>
<dbReference type="RefSeq" id="WP_271334526.1">
    <property type="nucleotide sequence ID" value="NZ_JAMZNK010000004.1"/>
</dbReference>
<comment type="caution">
    <text evidence="2">The sequence shown here is derived from an EMBL/GenBank/DDBJ whole genome shotgun (WGS) entry which is preliminary data.</text>
</comment>
<feature type="transmembrane region" description="Helical" evidence="1">
    <location>
        <begin position="81"/>
        <end position="99"/>
    </location>
</feature>
<evidence type="ECO:0000313" key="2">
    <source>
        <dbReference type="EMBL" id="MDA6068658.1"/>
    </source>
</evidence>
<keyword evidence="1" id="KW-0812">Transmembrane</keyword>
<protein>
    <submittedName>
        <fullName evidence="2">Uncharacterized protein</fullName>
    </submittedName>
</protein>
<proteinExistence type="predicted"/>
<evidence type="ECO:0000256" key="1">
    <source>
        <dbReference type="SAM" id="Phobius"/>
    </source>
</evidence>